<evidence type="ECO:0000313" key="17">
    <source>
        <dbReference type="Proteomes" id="UP000006036"/>
    </source>
</evidence>
<keyword evidence="8 12" id="KW-0030">Aminoacyl-tRNA synthetase</keyword>
<dbReference type="Pfam" id="PF03129">
    <property type="entry name" value="HGTP_anticodon"/>
    <property type="match status" value="1"/>
</dbReference>
<keyword evidence="4 12" id="KW-0436">Ligase</keyword>
<dbReference type="InterPro" id="IPR007214">
    <property type="entry name" value="YbaK/aa-tRNA-synth-assoc-dom"/>
</dbReference>
<dbReference type="InterPro" id="IPR036754">
    <property type="entry name" value="YbaK/aa-tRNA-synt-asso_dom_sf"/>
</dbReference>
<dbReference type="Proteomes" id="UP000006036">
    <property type="component" value="Chromosome 1"/>
</dbReference>
<proteinExistence type="inferred from homology"/>
<dbReference type="AlphaFoldDB" id="A0AAI8MNU5"/>
<keyword evidence="6 12" id="KW-0067">ATP-binding</keyword>
<dbReference type="GO" id="GO:0004827">
    <property type="term" value="F:proline-tRNA ligase activity"/>
    <property type="evidence" value="ECO:0007669"/>
    <property type="project" value="UniProtKB-UniRule"/>
</dbReference>
<sequence length="593" mass="67186">MRFSQLFVNTLKEAPKDALLKSHQYLVRGGFIQQVGSGIYNFLPLGKKLLDKVRFIIKEEMDITNAQEILMGFVTPADLWRESGRYEKYGRELLRLVDRKENEFVLGPTHEEVVTFIAKNGVKSYKQLPVHLYQIHTKFRDEVRPRFGLMRGREFIMKDGYSFHSSFEDLDREFDVMEQTYKKILERIGVDFKIVEADSGAIGGSGSKEFMVLAPCGEDTIVVCKNCEYGANIEISSRALRLSPRPSELKYDENPPKAEFGRFYTPNVKSIESLSEFFKVDRFYLLKAVVKKALRADGSFELVYGFVRGDDEIEETKLLNTINRVDSSFISLEDAESSEIAQAGKNGVLEVGFIGPYGLGYITQSSHIYFDESLREAKGLICGANEKDYHFVGVDLDTFENLNFADLAQTQEGDLCPKCNGELYYTKGIEVGHIFKLGTKYSHAMNAQFLDKDGKAQDLIMGCYGFGVSRILPAILEQKSDELGCVWGKEVKVFDLAIIISNVKDIAQSEFATKIYEECKARGIDVLLDDRDERFGVKMKDFELLGFSFALIVGKGLNEGRLELIKREGLKKFELQCDENILENLLGILGRNS</sequence>
<dbReference type="CDD" id="cd00779">
    <property type="entry name" value="ProRS_core_prok"/>
    <property type="match status" value="1"/>
</dbReference>
<evidence type="ECO:0000256" key="11">
    <source>
        <dbReference type="ARBA" id="ARBA00060755"/>
    </source>
</evidence>
<comment type="subcellular location">
    <subcellularLocation>
        <location evidence="1 12">Cytoplasm</location>
    </subcellularLocation>
</comment>
<dbReference type="InterPro" id="IPR023717">
    <property type="entry name" value="Pro-tRNA-Synthase_IIa_type1"/>
</dbReference>
<comment type="subunit">
    <text evidence="2 12">Homodimer.</text>
</comment>
<dbReference type="GO" id="GO:0005524">
    <property type="term" value="F:ATP binding"/>
    <property type="evidence" value="ECO:0007669"/>
    <property type="project" value="UniProtKB-UniRule"/>
</dbReference>
<dbReference type="FunFam" id="3.30.930.10:FF:000065">
    <property type="entry name" value="Proline--tRNA ligase"/>
    <property type="match status" value="1"/>
</dbReference>
<dbReference type="GO" id="GO:0005829">
    <property type="term" value="C:cytosol"/>
    <property type="evidence" value="ECO:0007669"/>
    <property type="project" value="TreeGrafter"/>
</dbReference>
<dbReference type="SUPFAM" id="SSF52954">
    <property type="entry name" value="Class II aaRS ABD-related"/>
    <property type="match status" value="1"/>
</dbReference>
<name>A0AAI8MNU5_9HELI</name>
<dbReference type="InterPro" id="IPR045864">
    <property type="entry name" value="aa-tRNA-synth_II/BPL/LPL"/>
</dbReference>
<dbReference type="SUPFAM" id="SSF55826">
    <property type="entry name" value="YbaK/ProRS associated domain"/>
    <property type="match status" value="1"/>
</dbReference>
<dbReference type="EC" id="6.1.1.15" evidence="12"/>
<accession>A0AAI8MNU5</accession>
<dbReference type="NCBIfam" id="NF006625">
    <property type="entry name" value="PRK09194.1"/>
    <property type="match status" value="1"/>
</dbReference>
<dbReference type="Gene3D" id="3.30.930.10">
    <property type="entry name" value="Bira Bifunctional Protein, Domain 2"/>
    <property type="match status" value="2"/>
</dbReference>
<keyword evidence="16" id="KW-1185">Reference proteome</keyword>
<dbReference type="PRINTS" id="PR01046">
    <property type="entry name" value="TRNASYNTHPRO"/>
</dbReference>
<dbReference type="FunFam" id="3.30.930.10:FF:000066">
    <property type="entry name" value="Proline--tRNA ligase"/>
    <property type="match status" value="1"/>
</dbReference>
<dbReference type="NCBIfam" id="TIGR00409">
    <property type="entry name" value="proS_fam_II"/>
    <property type="match status" value="1"/>
</dbReference>
<dbReference type="GO" id="GO:0002161">
    <property type="term" value="F:aminoacyl-tRNA deacylase activity"/>
    <property type="evidence" value="ECO:0007669"/>
    <property type="project" value="InterPro"/>
</dbReference>
<evidence type="ECO:0000256" key="7">
    <source>
        <dbReference type="ARBA" id="ARBA00022917"/>
    </source>
</evidence>
<dbReference type="PANTHER" id="PTHR42753:SF2">
    <property type="entry name" value="PROLINE--TRNA LIGASE"/>
    <property type="match status" value="1"/>
</dbReference>
<keyword evidence="7 12" id="KW-0648">Protein biosynthesis</keyword>
<dbReference type="SUPFAM" id="SSF55681">
    <property type="entry name" value="Class II aaRS and biotin synthetases"/>
    <property type="match status" value="1"/>
</dbReference>
<dbReference type="Gene3D" id="3.90.960.10">
    <property type="entry name" value="YbaK/aminoacyl-tRNA synthetase-associated domain"/>
    <property type="match status" value="1"/>
</dbReference>
<evidence type="ECO:0000256" key="9">
    <source>
        <dbReference type="ARBA" id="ARBA00047671"/>
    </source>
</evidence>
<evidence type="ECO:0000256" key="2">
    <source>
        <dbReference type="ARBA" id="ARBA00011738"/>
    </source>
</evidence>
<evidence type="ECO:0000256" key="10">
    <source>
        <dbReference type="ARBA" id="ARBA00053664"/>
    </source>
</evidence>
<evidence type="ECO:0000313" key="15">
    <source>
        <dbReference type="EMBL" id="EFR46872.1"/>
    </source>
</evidence>
<protein>
    <recommendedName>
        <fullName evidence="12">Proline--tRNA ligase</fullName>
        <ecNumber evidence="12">6.1.1.15</ecNumber>
    </recommendedName>
    <alternativeName>
        <fullName evidence="12">Prolyl-tRNA synthetase</fullName>
        <shortName evidence="12">ProRS</shortName>
    </alternativeName>
</protein>
<dbReference type="RefSeq" id="WP_002956746.1">
    <property type="nucleotide sequence ID" value="NC_020555.1"/>
</dbReference>
<dbReference type="PANTHER" id="PTHR42753">
    <property type="entry name" value="MITOCHONDRIAL RIBOSOME PROTEIN L39/PROLYL-TRNA LIGASE FAMILY MEMBER"/>
    <property type="match status" value="1"/>
</dbReference>
<dbReference type="InterPro" id="IPR036621">
    <property type="entry name" value="Anticodon-bd_dom_sf"/>
</dbReference>
<feature type="domain" description="Aminoacyl-transfer RNA synthetases class-II family profile" evidence="13">
    <location>
        <begin position="33"/>
        <end position="478"/>
    </location>
</feature>
<dbReference type="GeneID" id="66539378"/>
<evidence type="ECO:0000256" key="3">
    <source>
        <dbReference type="ARBA" id="ARBA00022490"/>
    </source>
</evidence>
<dbReference type="InterPro" id="IPR019825">
    <property type="entry name" value="Lectin_legB_Mn/Ca_BS"/>
</dbReference>
<dbReference type="InterPro" id="IPR044140">
    <property type="entry name" value="ProRS_anticodon_short"/>
</dbReference>
<comment type="domain">
    <text evidence="12">Consists of three domains: the N-terminal catalytic domain, the editing domain and the C-terminal anticodon-binding domain.</text>
</comment>
<keyword evidence="5 12" id="KW-0547">Nucleotide-binding</keyword>
<comment type="catalytic activity">
    <reaction evidence="9 12">
        <text>tRNA(Pro) + L-proline + ATP = L-prolyl-tRNA(Pro) + AMP + diphosphate</text>
        <dbReference type="Rhea" id="RHEA:14305"/>
        <dbReference type="Rhea" id="RHEA-COMP:9700"/>
        <dbReference type="Rhea" id="RHEA-COMP:9702"/>
        <dbReference type="ChEBI" id="CHEBI:30616"/>
        <dbReference type="ChEBI" id="CHEBI:33019"/>
        <dbReference type="ChEBI" id="CHEBI:60039"/>
        <dbReference type="ChEBI" id="CHEBI:78442"/>
        <dbReference type="ChEBI" id="CHEBI:78532"/>
        <dbReference type="ChEBI" id="CHEBI:456215"/>
        <dbReference type="EC" id="6.1.1.15"/>
    </reaction>
</comment>
<evidence type="ECO:0000256" key="12">
    <source>
        <dbReference type="HAMAP-Rule" id="MF_01569"/>
    </source>
</evidence>
<evidence type="ECO:0000313" key="14">
    <source>
        <dbReference type="EMBL" id="BAM32332.1"/>
    </source>
</evidence>
<dbReference type="Gene3D" id="3.40.50.800">
    <property type="entry name" value="Anticodon-binding domain"/>
    <property type="match status" value="1"/>
</dbReference>
<evidence type="ECO:0000256" key="4">
    <source>
        <dbReference type="ARBA" id="ARBA00022598"/>
    </source>
</evidence>
<evidence type="ECO:0000256" key="6">
    <source>
        <dbReference type="ARBA" id="ARBA00022840"/>
    </source>
</evidence>
<dbReference type="InterPro" id="IPR002314">
    <property type="entry name" value="aa-tRNA-synt_IIb"/>
</dbReference>
<dbReference type="InterPro" id="IPR002316">
    <property type="entry name" value="Pro-tRNA-ligase_IIa"/>
</dbReference>
<reference evidence="14" key="3">
    <citation type="submission" date="2012-07" db="EMBL/GenBank/DDBJ databases">
        <authorList>
            <person name="Akiyama T."/>
            <person name="Takeshita N."/>
            <person name="Ohmagari N."/>
            <person name="Kirikae T."/>
        </authorList>
    </citation>
    <scope>NUCLEOTIDE SEQUENCE</scope>
    <source>
        <strain evidence="14">ATCC BAA-847</strain>
    </source>
</reference>
<dbReference type="EMBL" id="AP012492">
    <property type="protein sequence ID" value="BAM32332.1"/>
    <property type="molecule type" value="Genomic_DNA"/>
</dbReference>
<dbReference type="Pfam" id="PF00587">
    <property type="entry name" value="tRNA-synt_2b"/>
    <property type="match status" value="1"/>
</dbReference>
<gene>
    <name evidence="12 14" type="primary">proS</name>
    <name evidence="14" type="ORF">HCBAA847_1095</name>
    <name evidence="15" type="ORF">HCCG_01419</name>
</gene>
<dbReference type="KEGG" id="hcb:HCBAA847_1095"/>
<organism evidence="14 17">
    <name type="scientific">Helicobacter cinaedi CCUG 18818 = ATCC BAA-847</name>
    <dbReference type="NCBI Taxonomy" id="537971"/>
    <lineage>
        <taxon>Bacteria</taxon>
        <taxon>Pseudomonadati</taxon>
        <taxon>Campylobacterota</taxon>
        <taxon>Epsilonproteobacteria</taxon>
        <taxon>Campylobacterales</taxon>
        <taxon>Helicobacteraceae</taxon>
        <taxon>Helicobacter</taxon>
    </lineage>
</organism>
<dbReference type="EMBL" id="DS990392">
    <property type="protein sequence ID" value="EFR46872.1"/>
    <property type="molecule type" value="Genomic_DNA"/>
</dbReference>
<dbReference type="HAMAP" id="MF_01569">
    <property type="entry name" value="Pro_tRNA_synth_type1"/>
    <property type="match status" value="1"/>
</dbReference>
<dbReference type="GO" id="GO:0006433">
    <property type="term" value="P:prolyl-tRNA aminoacylation"/>
    <property type="evidence" value="ECO:0007669"/>
    <property type="project" value="UniProtKB-UniRule"/>
</dbReference>
<dbReference type="PROSITE" id="PS50862">
    <property type="entry name" value="AA_TRNA_LIGASE_II"/>
    <property type="match status" value="1"/>
</dbReference>
<dbReference type="Proteomes" id="UP000005755">
    <property type="component" value="Unassembled WGS sequence"/>
</dbReference>
<dbReference type="InterPro" id="IPR050062">
    <property type="entry name" value="Pro-tRNA_synthetase"/>
</dbReference>
<keyword evidence="3 12" id="KW-0963">Cytoplasm</keyword>
<dbReference type="InterPro" id="IPR033730">
    <property type="entry name" value="ProRS_core_prok"/>
</dbReference>
<evidence type="ECO:0000256" key="8">
    <source>
        <dbReference type="ARBA" id="ARBA00023146"/>
    </source>
</evidence>
<dbReference type="CDD" id="cd00861">
    <property type="entry name" value="ProRS_anticodon_short"/>
    <property type="match status" value="1"/>
</dbReference>
<reference evidence="16" key="4">
    <citation type="journal article" date="2014" name="Genome Announc.">
        <title>Draft genome sequences of six enterohepatic helicobacter species isolated from humans and one from rhesus macaques.</title>
        <authorList>
            <person name="Shen Z."/>
            <person name="Sheh A."/>
            <person name="Young S.K."/>
            <person name="Abouelliel A."/>
            <person name="Ward D.V."/>
            <person name="Earl A.M."/>
            <person name="Fox J.G."/>
        </authorList>
    </citation>
    <scope>NUCLEOTIDE SEQUENCE [LARGE SCALE GENOMIC DNA]</scope>
    <source>
        <strain evidence="16">CCUG 18818</strain>
    </source>
</reference>
<evidence type="ECO:0000256" key="5">
    <source>
        <dbReference type="ARBA" id="ARBA00022741"/>
    </source>
</evidence>
<dbReference type="PROSITE" id="PS00307">
    <property type="entry name" value="LECTIN_LEGUME_BETA"/>
    <property type="match status" value="1"/>
</dbReference>
<comment type="function">
    <text evidence="10 12">Catalyzes the attachment of proline to tRNA(Pro) in a two-step reaction: proline is first activated by ATP to form Pro-AMP and then transferred to the acceptor end of tRNA(Pro). As ProRS can inadvertently accommodate and process non-cognate amino acids such as alanine and cysteine, to avoid such errors it has two additional distinct editing activities against alanine. One activity is designated as 'pretransfer' editing and involves the tRNA(Pro)-independent hydrolysis of activated Ala-AMP. The other activity is designated 'posttransfer' editing and involves deacylation of mischarged Ala-tRNA(Pro). The misacylated Cys-tRNA(Pro) is not edited by ProRS.</text>
</comment>
<dbReference type="CDD" id="cd04334">
    <property type="entry name" value="ProRS-INS"/>
    <property type="match status" value="1"/>
</dbReference>
<reference evidence="15" key="1">
    <citation type="submission" date="2008-08" db="EMBL/GenBank/DDBJ databases">
        <title>Annotation of Helicobacter cinaedi strain CCUG 18818.</title>
        <authorList>
            <consortium name="The Broad Institute Genome Sequencing Platform"/>
            <person name="Fox J.G."/>
            <person name="Shen Z."/>
            <person name="Charoenlap N."/>
            <person name="Schauer D.B."/>
            <person name="Ward D."/>
            <person name="Mehta T."/>
            <person name="Young S."/>
            <person name="Jaffe D."/>
            <person name="Gnerre S."/>
            <person name="Berlin A."/>
            <person name="Heiman D."/>
            <person name="Hepburn T."/>
            <person name="Shea T."/>
            <person name="Sykes S."/>
            <person name="Alvarado L."/>
            <person name="Kodira C."/>
            <person name="Borodovsky M."/>
            <person name="Lander E."/>
            <person name="Galagan J."/>
            <person name="Nusbaum C."/>
            <person name="Birren B."/>
        </authorList>
    </citation>
    <scope>NUCLEOTIDE SEQUENCE</scope>
    <source>
        <strain evidence="15">CCUG 18818</strain>
    </source>
</reference>
<dbReference type="InterPro" id="IPR004154">
    <property type="entry name" value="Anticodon-bd"/>
</dbReference>
<comment type="similarity">
    <text evidence="11 12">Belongs to the class-II aminoacyl-tRNA synthetase family. ProS type 1 subfamily.</text>
</comment>
<reference evidence="14 17" key="2">
    <citation type="journal article" date="2012" name="J. Bacteriol.">
        <title>Complete Genome Sequence of Helicobacter cinaedi Type Strain ATCC BAA-847.</title>
        <authorList>
            <person name="Miyoshi-Akiyama T."/>
            <person name="Takeshita N."/>
            <person name="Ohmagari N."/>
            <person name="Kirikae T."/>
        </authorList>
    </citation>
    <scope>NUCLEOTIDE SEQUENCE [LARGE SCALE GENOMIC DNA]</scope>
    <source>
        <strain evidence="14 17">ATCC BAA-847</strain>
    </source>
</reference>
<dbReference type="InterPro" id="IPR004500">
    <property type="entry name" value="Pro-tRNA-synth_IIa_bac-type"/>
</dbReference>
<dbReference type="Pfam" id="PF04073">
    <property type="entry name" value="tRNA_edit"/>
    <property type="match status" value="1"/>
</dbReference>
<evidence type="ECO:0000259" key="13">
    <source>
        <dbReference type="PROSITE" id="PS50862"/>
    </source>
</evidence>
<evidence type="ECO:0000256" key="1">
    <source>
        <dbReference type="ARBA" id="ARBA00004496"/>
    </source>
</evidence>
<dbReference type="InterPro" id="IPR006195">
    <property type="entry name" value="aa-tRNA-synth_II"/>
</dbReference>
<evidence type="ECO:0000313" key="16">
    <source>
        <dbReference type="Proteomes" id="UP000005755"/>
    </source>
</evidence>